<feature type="region of interest" description="Disordered" evidence="1">
    <location>
        <begin position="25"/>
        <end position="91"/>
    </location>
</feature>
<feature type="compositionally biased region" description="Low complexity" evidence="1">
    <location>
        <begin position="81"/>
        <end position="91"/>
    </location>
</feature>
<dbReference type="EMBL" id="QWEX01000002">
    <property type="protein sequence ID" value="RXV69262.1"/>
    <property type="molecule type" value="Genomic_DNA"/>
</dbReference>
<dbReference type="AlphaFoldDB" id="A0A4Q2AH33"/>
<reference evidence="2 3" key="1">
    <citation type="submission" date="2018-08" db="EMBL/GenBank/DDBJ databases">
        <title>Mountain-cultivated ginseng endophyte, Burkholderia stabilis and its activity against ginseng root rot disease.</title>
        <authorList>
            <person name="Tapan Kumar M."/>
            <person name="Bae H."/>
            <person name="Shanmugam G."/>
            <person name="Jeon J."/>
        </authorList>
    </citation>
    <scope>NUCLEOTIDE SEQUENCE [LARGE SCALE GENOMIC DNA]</scope>
    <source>
        <strain evidence="2 3">EB159</strain>
    </source>
</reference>
<gene>
    <name evidence="2" type="ORF">D1006_29765</name>
</gene>
<evidence type="ECO:0000313" key="2">
    <source>
        <dbReference type="EMBL" id="RXV69262.1"/>
    </source>
</evidence>
<comment type="caution">
    <text evidence="2">The sequence shown here is derived from an EMBL/GenBank/DDBJ whole genome shotgun (WGS) entry which is preliminary data.</text>
</comment>
<accession>A0A4Q2AH33</accession>
<proteinExistence type="predicted"/>
<sequence length="91" mass="9893">MNSRFPVSYPGRQFGAITSRCHARSRARWAPPHGVGAMPARRRPGARAAMKNGTRAGTIARPRAVAAPRCPPARQRRRTTISRSSVMSSIA</sequence>
<name>A0A4Q2AH33_9BURK</name>
<evidence type="ECO:0000256" key="1">
    <source>
        <dbReference type="SAM" id="MobiDB-lite"/>
    </source>
</evidence>
<organism evidence="2 3">
    <name type="scientific">Burkholderia stabilis</name>
    <dbReference type="NCBI Taxonomy" id="95485"/>
    <lineage>
        <taxon>Bacteria</taxon>
        <taxon>Pseudomonadati</taxon>
        <taxon>Pseudomonadota</taxon>
        <taxon>Betaproteobacteria</taxon>
        <taxon>Burkholderiales</taxon>
        <taxon>Burkholderiaceae</taxon>
        <taxon>Burkholderia</taxon>
        <taxon>Burkholderia cepacia complex</taxon>
    </lineage>
</organism>
<dbReference type="Proteomes" id="UP000289650">
    <property type="component" value="Unassembled WGS sequence"/>
</dbReference>
<protein>
    <submittedName>
        <fullName evidence="2">Uncharacterized protein</fullName>
    </submittedName>
</protein>
<evidence type="ECO:0000313" key="3">
    <source>
        <dbReference type="Proteomes" id="UP000289650"/>
    </source>
</evidence>